<accession>A0AAW1VNZ3</accession>
<dbReference type="Proteomes" id="UP001457282">
    <property type="component" value="Unassembled WGS sequence"/>
</dbReference>
<feature type="compositionally biased region" description="Polar residues" evidence="1">
    <location>
        <begin position="73"/>
        <end position="98"/>
    </location>
</feature>
<dbReference type="AlphaFoldDB" id="A0AAW1VNZ3"/>
<feature type="region of interest" description="Disordered" evidence="1">
    <location>
        <begin position="73"/>
        <end position="117"/>
    </location>
</feature>
<keyword evidence="3" id="KW-1185">Reference proteome</keyword>
<evidence type="ECO:0000256" key="1">
    <source>
        <dbReference type="SAM" id="MobiDB-lite"/>
    </source>
</evidence>
<protein>
    <submittedName>
        <fullName evidence="2">Uncharacterized protein</fullName>
    </submittedName>
</protein>
<evidence type="ECO:0000313" key="2">
    <source>
        <dbReference type="EMBL" id="KAK9904585.1"/>
    </source>
</evidence>
<organism evidence="2 3">
    <name type="scientific">Rubus argutus</name>
    <name type="common">Southern blackberry</name>
    <dbReference type="NCBI Taxonomy" id="59490"/>
    <lineage>
        <taxon>Eukaryota</taxon>
        <taxon>Viridiplantae</taxon>
        <taxon>Streptophyta</taxon>
        <taxon>Embryophyta</taxon>
        <taxon>Tracheophyta</taxon>
        <taxon>Spermatophyta</taxon>
        <taxon>Magnoliopsida</taxon>
        <taxon>eudicotyledons</taxon>
        <taxon>Gunneridae</taxon>
        <taxon>Pentapetalae</taxon>
        <taxon>rosids</taxon>
        <taxon>fabids</taxon>
        <taxon>Rosales</taxon>
        <taxon>Rosaceae</taxon>
        <taxon>Rosoideae</taxon>
        <taxon>Rosoideae incertae sedis</taxon>
        <taxon>Rubus</taxon>
    </lineage>
</organism>
<gene>
    <name evidence="2" type="ORF">M0R45_000550</name>
</gene>
<comment type="caution">
    <text evidence="2">The sequence shown here is derived from an EMBL/GenBank/DDBJ whole genome shotgun (WGS) entry which is preliminary data.</text>
</comment>
<sequence>MAVHNHSTHQFNPTCKSTIHSIPKPVLCLIHPWPACQTKAPPSSRPCLSSTLQLLPLQFKAIAASIIEDLNSPSQAGLNSAHRNQEQSLHPSAPQQLTKPAPSSRHLSQARRRSLLS</sequence>
<proteinExistence type="predicted"/>
<reference evidence="2 3" key="1">
    <citation type="journal article" date="2023" name="G3 (Bethesda)">
        <title>A chromosome-length genome assembly and annotation of blackberry (Rubus argutus, cv. 'Hillquist').</title>
        <authorList>
            <person name="Bruna T."/>
            <person name="Aryal R."/>
            <person name="Dudchenko O."/>
            <person name="Sargent D.J."/>
            <person name="Mead D."/>
            <person name="Buti M."/>
            <person name="Cavallini A."/>
            <person name="Hytonen T."/>
            <person name="Andres J."/>
            <person name="Pham M."/>
            <person name="Weisz D."/>
            <person name="Mascagni F."/>
            <person name="Usai G."/>
            <person name="Natali L."/>
            <person name="Bassil N."/>
            <person name="Fernandez G.E."/>
            <person name="Lomsadze A."/>
            <person name="Armour M."/>
            <person name="Olukolu B."/>
            <person name="Poorten T."/>
            <person name="Britton C."/>
            <person name="Davik J."/>
            <person name="Ashrafi H."/>
            <person name="Aiden E.L."/>
            <person name="Borodovsky M."/>
            <person name="Worthington M."/>
        </authorList>
    </citation>
    <scope>NUCLEOTIDE SEQUENCE [LARGE SCALE GENOMIC DNA]</scope>
    <source>
        <strain evidence="2">PI 553951</strain>
    </source>
</reference>
<feature type="compositionally biased region" description="Basic residues" evidence="1">
    <location>
        <begin position="108"/>
        <end position="117"/>
    </location>
</feature>
<evidence type="ECO:0000313" key="3">
    <source>
        <dbReference type="Proteomes" id="UP001457282"/>
    </source>
</evidence>
<name>A0AAW1VNZ3_RUBAR</name>
<dbReference type="EMBL" id="JBEDUW010000184">
    <property type="protein sequence ID" value="KAK9904585.1"/>
    <property type="molecule type" value="Genomic_DNA"/>
</dbReference>